<dbReference type="RefSeq" id="WP_034671234.1">
    <property type="nucleotide sequence ID" value="NZ_CP027365.1"/>
</dbReference>
<evidence type="ECO:0000313" key="2">
    <source>
        <dbReference type="Proteomes" id="UP000314285"/>
    </source>
</evidence>
<comment type="caution">
    <text evidence="1">The sequence shown here is derived from an EMBL/GenBank/DDBJ whole genome shotgun (WGS) entry which is preliminary data.</text>
</comment>
<dbReference type="AlphaFoldDB" id="A0A8H2K3X3"/>
<dbReference type="Proteomes" id="UP000314285">
    <property type="component" value="Unassembled WGS sequence"/>
</dbReference>
<dbReference type="InterPro" id="IPR025935">
    <property type="entry name" value="AbiH"/>
</dbReference>
<organism evidence="1 2">
    <name type="scientific">Acinetobacter radioresistens</name>
    <dbReference type="NCBI Taxonomy" id="40216"/>
    <lineage>
        <taxon>Bacteria</taxon>
        <taxon>Pseudomonadati</taxon>
        <taxon>Pseudomonadota</taxon>
        <taxon>Gammaproteobacteria</taxon>
        <taxon>Moraxellales</taxon>
        <taxon>Moraxellaceae</taxon>
        <taxon>Acinetobacter</taxon>
    </lineage>
</organism>
<sequence>MKLYIIGNGFDIYHGLDTQYSSFGLYLKKNYRAVYELLLEHYGFTDLDPKNASSISDPLWSDFESNMAGLNIDSVLEANTDFMPDYASDTFRDRDRYSFQIEMEKTLNYLTTDLYKAFNEFILAVDFPIISKDKIINLDKNATYLTFNYTDTLAKYYKVPNDNVLFIHEKSENNKQNLILGHGITPDNFKESPAVPPLGLSEEELEDWNNYQAEQYDYSFELGKQTIKEYFSRTFKNTEIIIGKNKDFFSSLTDISEIYILGHSMAEVDLPYFEELVKSVKADAKWTATFYSPDEKTHHFKVLTGLGISNISIVTMQEI</sequence>
<reference evidence="1 2" key="1">
    <citation type="submission" date="2019-06" db="EMBL/GenBank/DDBJ databases">
        <title>Genome of Acinetobacter radioresistens APH1, a phenol degrading strain.</title>
        <authorList>
            <person name="Liu Y."/>
        </authorList>
    </citation>
    <scope>NUCLEOTIDE SEQUENCE [LARGE SCALE GENOMIC DNA]</scope>
    <source>
        <strain evidence="1 2">APH1</strain>
    </source>
</reference>
<protein>
    <recommendedName>
        <fullName evidence="3">Bacteriophage abortive infection AbiH family protein</fullName>
    </recommendedName>
</protein>
<evidence type="ECO:0000313" key="1">
    <source>
        <dbReference type="EMBL" id="TNX91209.1"/>
    </source>
</evidence>
<accession>A0A8H2K3X3</accession>
<dbReference type="EMBL" id="VFBM01000008">
    <property type="protein sequence ID" value="TNX91209.1"/>
    <property type="molecule type" value="Genomic_DNA"/>
</dbReference>
<evidence type="ECO:0008006" key="3">
    <source>
        <dbReference type="Google" id="ProtNLM"/>
    </source>
</evidence>
<name>A0A8H2K3X3_ACIRA</name>
<gene>
    <name evidence="1" type="ORF">FHY67_10990</name>
</gene>
<dbReference type="Pfam" id="PF14253">
    <property type="entry name" value="AbiH"/>
    <property type="match status" value="1"/>
</dbReference>
<proteinExistence type="predicted"/>